<evidence type="ECO:0000256" key="2">
    <source>
        <dbReference type="ARBA" id="ARBA00022737"/>
    </source>
</evidence>
<dbReference type="Gene3D" id="1.20.58.360">
    <property type="entry name" value="Shigella T3SS effector IpaH defines"/>
    <property type="match status" value="1"/>
</dbReference>
<name>A0A814ESZ4_9BILA</name>
<dbReference type="EMBL" id="CAJNOH010000267">
    <property type="protein sequence ID" value="CAF0976360.1"/>
    <property type="molecule type" value="Genomic_DNA"/>
</dbReference>
<dbReference type="PANTHER" id="PTHR48051:SF46">
    <property type="entry name" value="LEUCINE RICH REPEAT-CONTAINING DOMAIN PROTEIN"/>
    <property type="match status" value="1"/>
</dbReference>
<accession>A0A814ESZ4</accession>
<dbReference type="Pfam" id="PF14496">
    <property type="entry name" value="NEL"/>
    <property type="match status" value="1"/>
</dbReference>
<dbReference type="Gene3D" id="3.80.10.10">
    <property type="entry name" value="Ribonuclease Inhibitor"/>
    <property type="match status" value="1"/>
</dbReference>
<dbReference type="PROSITE" id="PS52053">
    <property type="entry name" value="NEL"/>
    <property type="match status" value="1"/>
</dbReference>
<evidence type="ECO:0000313" key="7">
    <source>
        <dbReference type="Proteomes" id="UP000663870"/>
    </source>
</evidence>
<dbReference type="PANTHER" id="PTHR48051">
    <property type="match status" value="1"/>
</dbReference>
<evidence type="ECO:0000256" key="1">
    <source>
        <dbReference type="ARBA" id="ARBA00022614"/>
    </source>
</evidence>
<organism evidence="4 6">
    <name type="scientific">Rotaria sordida</name>
    <dbReference type="NCBI Taxonomy" id="392033"/>
    <lineage>
        <taxon>Eukaryota</taxon>
        <taxon>Metazoa</taxon>
        <taxon>Spiralia</taxon>
        <taxon>Gnathifera</taxon>
        <taxon>Rotifera</taxon>
        <taxon>Eurotatoria</taxon>
        <taxon>Bdelloidea</taxon>
        <taxon>Philodinida</taxon>
        <taxon>Philodinidae</taxon>
        <taxon>Rotaria</taxon>
    </lineage>
</organism>
<protein>
    <recommendedName>
        <fullName evidence="3">NEL domain-containing protein</fullName>
    </recommendedName>
</protein>
<feature type="domain" description="NEL" evidence="3">
    <location>
        <begin position="215"/>
        <end position="513"/>
    </location>
</feature>
<dbReference type="InterPro" id="IPR032675">
    <property type="entry name" value="LRR_dom_sf"/>
</dbReference>
<dbReference type="AlphaFoldDB" id="A0A814ESZ4"/>
<proteinExistence type="predicted"/>
<evidence type="ECO:0000313" key="4">
    <source>
        <dbReference type="EMBL" id="CAF0976360.1"/>
    </source>
</evidence>
<dbReference type="SUPFAM" id="SSF52058">
    <property type="entry name" value="L domain-like"/>
    <property type="match status" value="1"/>
</dbReference>
<evidence type="ECO:0000313" key="5">
    <source>
        <dbReference type="EMBL" id="CAF1040381.1"/>
    </source>
</evidence>
<keyword evidence="7" id="KW-1185">Reference proteome</keyword>
<dbReference type="InterPro" id="IPR029487">
    <property type="entry name" value="NEL_dom"/>
</dbReference>
<dbReference type="GO" id="GO:0016567">
    <property type="term" value="P:protein ubiquitination"/>
    <property type="evidence" value="ECO:0007669"/>
    <property type="project" value="InterPro"/>
</dbReference>
<dbReference type="EMBL" id="CAJNOL010000385">
    <property type="protein sequence ID" value="CAF1040381.1"/>
    <property type="molecule type" value="Genomic_DNA"/>
</dbReference>
<sequence length="513" mass="59832">MDFHIIRGTSLTLHQRQNQAISRLAHSYSMPPLQRSSTELERGERAGTVGMLSAQTQSSKLSRPTPMTWPELTESLEAWEDPEDGVQDVEAKKRIKNCFRQRSDRLDLSFLSLSTLPDVIGRMQHVQFLSIANNYFSEIPQALANLANLRLLNVSNNVLKEVPDSIKEFKELELFNAACNQLRKVSAELARLPKIETVMLAHNRILKFPENIHNIKDLDLEDQVPLASFSDFSIEFAARWEEDFQYEAGSGYLEIWVARYEEILRLPEAAKYREIFKERIGILLDTMMKNPGLRARCYYHAQNVIATCHDGILFSLFEMEIKQVEERMIALQLSDEEVRQEMERAFNFYRLQELALLHSEQHSYKQAATTEEVKVDTLETVLFFYTSPANTLDMPLGGERLRFMRYPTLSQATLDDVREAVEQIQREKRELGQDFLVNFISDKEFWVNYLESRYADIIAEHTHIFMDQMEQLEAKKDKINEYDYLTQANAIDEDKKDSEQRLYRQLTKNIVED</sequence>
<keyword evidence="1" id="KW-0433">Leucine-rich repeat</keyword>
<comment type="caution">
    <text evidence="4">The sequence shown here is derived from an EMBL/GenBank/DDBJ whole genome shotgun (WGS) entry which is preliminary data.</text>
</comment>
<keyword evidence="2" id="KW-0677">Repeat</keyword>
<dbReference type="GO" id="GO:0005737">
    <property type="term" value="C:cytoplasm"/>
    <property type="evidence" value="ECO:0007669"/>
    <property type="project" value="TreeGrafter"/>
</dbReference>
<gene>
    <name evidence="5" type="ORF">JXQ802_LOCUS16118</name>
    <name evidence="4" type="ORF">PYM288_LOCUS13380</name>
</gene>
<dbReference type="InterPro" id="IPR050216">
    <property type="entry name" value="LRR_domain-containing"/>
</dbReference>
<reference evidence="4" key="1">
    <citation type="submission" date="2021-02" db="EMBL/GenBank/DDBJ databases">
        <authorList>
            <person name="Nowell W R."/>
        </authorList>
    </citation>
    <scope>NUCLEOTIDE SEQUENCE</scope>
</reference>
<dbReference type="Proteomes" id="UP000663854">
    <property type="component" value="Unassembled WGS sequence"/>
</dbReference>
<evidence type="ECO:0000313" key="6">
    <source>
        <dbReference type="Proteomes" id="UP000663854"/>
    </source>
</evidence>
<dbReference type="Proteomes" id="UP000663870">
    <property type="component" value="Unassembled WGS sequence"/>
</dbReference>
<dbReference type="GO" id="GO:0004842">
    <property type="term" value="F:ubiquitin-protein transferase activity"/>
    <property type="evidence" value="ECO:0007669"/>
    <property type="project" value="InterPro"/>
</dbReference>
<evidence type="ECO:0000259" key="3">
    <source>
        <dbReference type="PROSITE" id="PS52053"/>
    </source>
</evidence>